<comment type="caution">
    <text evidence="2">The sequence shown here is derived from an EMBL/GenBank/DDBJ whole genome shotgun (WGS) entry which is preliminary data.</text>
</comment>
<evidence type="ECO:0000256" key="1">
    <source>
        <dbReference type="SAM" id="Phobius"/>
    </source>
</evidence>
<dbReference type="Pfam" id="PF18919">
    <property type="entry name" value="DUF5670"/>
    <property type="match status" value="1"/>
</dbReference>
<dbReference type="Proteomes" id="UP000184233">
    <property type="component" value="Unassembled WGS sequence"/>
</dbReference>
<gene>
    <name evidence="2" type="ORF">BGO89_13255</name>
</gene>
<keyword evidence="1" id="KW-0472">Membrane</keyword>
<feature type="transmembrane region" description="Helical" evidence="1">
    <location>
        <begin position="50"/>
        <end position="68"/>
    </location>
</feature>
<keyword evidence="1" id="KW-1133">Transmembrane helix</keyword>
<feature type="transmembrane region" description="Helical" evidence="1">
    <location>
        <begin position="25"/>
        <end position="44"/>
    </location>
</feature>
<keyword evidence="1" id="KW-0812">Transmembrane</keyword>
<evidence type="ECO:0008006" key="4">
    <source>
        <dbReference type="Google" id="ProtNLM"/>
    </source>
</evidence>
<evidence type="ECO:0000313" key="2">
    <source>
        <dbReference type="EMBL" id="OJX56299.1"/>
    </source>
</evidence>
<sequence>MEPKVIPRVHTDVNASYQQHNAEAVMLWAIFVVLMVLWLIGLIGFQSIGAYIHILLVLAIVVVLIRIIQGRKILK</sequence>
<organism evidence="2 3">
    <name type="scientific">Candidatus Kapaibacterium thiocyanatum</name>
    <dbReference type="NCBI Taxonomy" id="1895771"/>
    <lineage>
        <taxon>Bacteria</taxon>
        <taxon>Pseudomonadati</taxon>
        <taxon>Candidatus Kapaibacteriota</taxon>
        <taxon>Candidatus Kapaibacteriia</taxon>
        <taxon>Candidatus Kapaibacteriales</taxon>
        <taxon>Candidatus Kapaibacteriaceae</taxon>
        <taxon>Candidatus Kapaibacterium</taxon>
    </lineage>
</organism>
<accession>A0A1M3KV72</accession>
<protein>
    <recommendedName>
        <fullName evidence="4">Lmo0937 family membrane protein</fullName>
    </recommendedName>
</protein>
<dbReference type="AlphaFoldDB" id="A0A1M3KV72"/>
<dbReference type="NCBIfam" id="NF033488">
    <property type="entry name" value="lmo0937_fam_TM"/>
    <property type="match status" value="1"/>
</dbReference>
<evidence type="ECO:0000313" key="3">
    <source>
        <dbReference type="Proteomes" id="UP000184233"/>
    </source>
</evidence>
<reference evidence="2 3" key="1">
    <citation type="submission" date="2016-09" db="EMBL/GenBank/DDBJ databases">
        <title>Genome-resolved meta-omics ties microbial dynamics to process performance in biotechnology for thiocyanate degradation.</title>
        <authorList>
            <person name="Kantor R.S."/>
            <person name="Huddy R.J."/>
            <person name="Iyer R."/>
            <person name="Thomas B.C."/>
            <person name="Brown C.T."/>
            <person name="Anantharaman K."/>
            <person name="Tringe S."/>
            <person name="Hettich R.L."/>
            <person name="Harrison S.T."/>
            <person name="Banfield J.F."/>
        </authorList>
    </citation>
    <scope>NUCLEOTIDE SEQUENCE [LARGE SCALE GENOMIC DNA]</scope>
    <source>
        <strain evidence="2">59-99</strain>
    </source>
</reference>
<name>A0A1M3KV72_9BACT</name>
<proteinExistence type="predicted"/>
<dbReference type="InterPro" id="IPR043727">
    <property type="entry name" value="Lmo0937-like"/>
</dbReference>
<dbReference type="EMBL" id="MKVH01000025">
    <property type="protein sequence ID" value="OJX56299.1"/>
    <property type="molecule type" value="Genomic_DNA"/>
</dbReference>